<feature type="transmembrane region" description="Helical" evidence="1">
    <location>
        <begin position="193"/>
        <end position="215"/>
    </location>
</feature>
<dbReference type="Proteomes" id="UP000190423">
    <property type="component" value="Unassembled WGS sequence"/>
</dbReference>
<keyword evidence="3" id="KW-0012">Acyltransferase</keyword>
<proteinExistence type="predicted"/>
<dbReference type="OrthoDB" id="265992at2"/>
<keyword evidence="1" id="KW-0472">Membrane</keyword>
<dbReference type="STRING" id="261392.SAMN02745149_00669"/>
<keyword evidence="1" id="KW-1133">Transmembrane helix</keyword>
<dbReference type="InterPro" id="IPR002656">
    <property type="entry name" value="Acyl_transf_3_dom"/>
</dbReference>
<dbReference type="EMBL" id="FUWG01000004">
    <property type="protein sequence ID" value="SJZ31947.1"/>
    <property type="molecule type" value="Genomic_DNA"/>
</dbReference>
<accession>A0A1T4JPH5</accession>
<dbReference type="AlphaFoldDB" id="A0A1T4JPH5"/>
<gene>
    <name evidence="3" type="ORF">SAMN02745149_00669</name>
</gene>
<evidence type="ECO:0000256" key="1">
    <source>
        <dbReference type="SAM" id="Phobius"/>
    </source>
</evidence>
<evidence type="ECO:0000313" key="3">
    <source>
        <dbReference type="EMBL" id="SJZ31947.1"/>
    </source>
</evidence>
<keyword evidence="4" id="KW-1185">Reference proteome</keyword>
<feature type="transmembrane region" description="Helical" evidence="1">
    <location>
        <begin position="6"/>
        <end position="25"/>
    </location>
</feature>
<feature type="transmembrane region" description="Helical" evidence="1">
    <location>
        <begin position="167"/>
        <end position="187"/>
    </location>
</feature>
<dbReference type="GO" id="GO:0016747">
    <property type="term" value="F:acyltransferase activity, transferring groups other than amino-acyl groups"/>
    <property type="evidence" value="ECO:0007669"/>
    <property type="project" value="InterPro"/>
</dbReference>
<reference evidence="3 4" key="1">
    <citation type="submission" date="2017-02" db="EMBL/GenBank/DDBJ databases">
        <authorList>
            <person name="Peterson S.W."/>
        </authorList>
    </citation>
    <scope>NUCLEOTIDE SEQUENCE [LARGE SCALE GENOMIC DNA]</scope>
    <source>
        <strain evidence="3 4">ATCC BAA-908</strain>
    </source>
</reference>
<keyword evidence="3" id="KW-0808">Transferase</keyword>
<organism evidence="3 4">
    <name type="scientific">Treponema porcinum</name>
    <dbReference type="NCBI Taxonomy" id="261392"/>
    <lineage>
        <taxon>Bacteria</taxon>
        <taxon>Pseudomonadati</taxon>
        <taxon>Spirochaetota</taxon>
        <taxon>Spirochaetia</taxon>
        <taxon>Spirochaetales</taxon>
        <taxon>Treponemataceae</taxon>
        <taxon>Treponema</taxon>
    </lineage>
</organism>
<feature type="transmembrane region" description="Helical" evidence="1">
    <location>
        <begin position="236"/>
        <end position="257"/>
    </location>
</feature>
<evidence type="ECO:0000259" key="2">
    <source>
        <dbReference type="Pfam" id="PF01757"/>
    </source>
</evidence>
<feature type="transmembrane region" description="Helical" evidence="1">
    <location>
        <begin position="95"/>
        <end position="120"/>
    </location>
</feature>
<feature type="domain" description="Acyltransferase 3" evidence="2">
    <location>
        <begin position="2"/>
        <end position="253"/>
    </location>
</feature>
<keyword evidence="1" id="KW-0812">Transmembrane</keyword>
<name>A0A1T4JPH5_TREPO</name>
<sequence length="273" mass="31211">MVPYFLWVLIYGFYFVGVKLIVLKIAPQFIQNPDSTALNWTWLDWVHGIFGYSAKEGAGELPDFVYQFWFIRDLVILTIISPVIQFFMKKFPRGFFALVSILFIAPVNVYFVQTQALFFYTAGLYWGKFDFPLFEKIDKISWGEAVVLFLVSFFSAWTFSDGSGKTAMYWCAVLSSCILFLKLSAVIEKSKKAYGILSYLSAFSFWLYAIHMPVLNGLLKRVWLKFLPMKNPFFCLAEYFGVTVLTIAIGLALGIALKKIFPKLFALLTGGRG</sequence>
<evidence type="ECO:0000313" key="4">
    <source>
        <dbReference type="Proteomes" id="UP000190423"/>
    </source>
</evidence>
<protein>
    <submittedName>
        <fullName evidence="3">Acyltransferase family protein</fullName>
    </submittedName>
</protein>
<feature type="transmembrane region" description="Helical" evidence="1">
    <location>
        <begin position="140"/>
        <end position="160"/>
    </location>
</feature>
<feature type="transmembrane region" description="Helical" evidence="1">
    <location>
        <begin position="66"/>
        <end position="88"/>
    </location>
</feature>
<dbReference type="Pfam" id="PF01757">
    <property type="entry name" value="Acyl_transf_3"/>
    <property type="match status" value="1"/>
</dbReference>